<evidence type="ECO:0000313" key="1">
    <source>
        <dbReference type="EMBL" id="VEL30096.1"/>
    </source>
</evidence>
<organism evidence="1 2">
    <name type="scientific">Protopolystoma xenopodis</name>
    <dbReference type="NCBI Taxonomy" id="117903"/>
    <lineage>
        <taxon>Eukaryota</taxon>
        <taxon>Metazoa</taxon>
        <taxon>Spiralia</taxon>
        <taxon>Lophotrochozoa</taxon>
        <taxon>Platyhelminthes</taxon>
        <taxon>Monogenea</taxon>
        <taxon>Polyopisthocotylea</taxon>
        <taxon>Polystomatidea</taxon>
        <taxon>Polystomatidae</taxon>
        <taxon>Protopolystoma</taxon>
    </lineage>
</organism>
<reference evidence="1" key="1">
    <citation type="submission" date="2018-11" db="EMBL/GenBank/DDBJ databases">
        <authorList>
            <consortium name="Pathogen Informatics"/>
        </authorList>
    </citation>
    <scope>NUCLEOTIDE SEQUENCE</scope>
</reference>
<proteinExistence type="predicted"/>
<comment type="caution">
    <text evidence="1">The sequence shown here is derived from an EMBL/GenBank/DDBJ whole genome shotgun (WGS) entry which is preliminary data.</text>
</comment>
<dbReference type="AlphaFoldDB" id="A0A448X7P1"/>
<dbReference type="Proteomes" id="UP000784294">
    <property type="component" value="Unassembled WGS sequence"/>
</dbReference>
<name>A0A448X7P1_9PLAT</name>
<accession>A0A448X7P1</accession>
<sequence length="252" mass="28567">MLHTLCRLSGPEASLRSSVFRSTRDALIGEKMDEREQPREGKQYTDKYLCLKMLPSREDPGVLSKDRKSKRAKEDLKKAICKNESREPSIFNKSKDKWEEENSTKSIGIAYLKEEAENKMNERQIMAKCLNTTKEGRVTCIIDAWEENSPKTTLAAGNQLETIDEVKTKAHIIGQGHQNIKLPWSAKITNMARIAHDDIINDHIVTGDPVDLGTGPPYFVSTIPSDHSDKVGCENLPNNIGQWVSHWYFVQL</sequence>
<keyword evidence="2" id="KW-1185">Reference proteome</keyword>
<gene>
    <name evidence="1" type="ORF">PXEA_LOCUS23536</name>
</gene>
<evidence type="ECO:0000313" key="2">
    <source>
        <dbReference type="Proteomes" id="UP000784294"/>
    </source>
</evidence>
<dbReference type="EMBL" id="CAAALY010109357">
    <property type="protein sequence ID" value="VEL30096.1"/>
    <property type="molecule type" value="Genomic_DNA"/>
</dbReference>
<protein>
    <submittedName>
        <fullName evidence="1">Uncharacterized protein</fullName>
    </submittedName>
</protein>